<protein>
    <submittedName>
        <fullName evidence="2">Uncharacterized protein</fullName>
    </submittedName>
</protein>
<feature type="transmembrane region" description="Helical" evidence="1">
    <location>
        <begin position="49"/>
        <end position="68"/>
    </location>
</feature>
<dbReference type="OrthoDB" id="9796461at2"/>
<name>A0A0P1EGR1_9RHOB</name>
<feature type="transmembrane region" description="Helical" evidence="1">
    <location>
        <begin position="12"/>
        <end position="29"/>
    </location>
</feature>
<keyword evidence="1" id="KW-1133">Transmembrane helix</keyword>
<sequence>MTELDSIAQFFWRYGLLGVDIFFPLSGSLPRRLDTESTEVFLRRIFRIIPLYMVAVTLFLCASLVLGFDQENVSRT</sequence>
<dbReference type="Proteomes" id="UP000050783">
    <property type="component" value="Unassembled WGS sequence"/>
</dbReference>
<dbReference type="RefSeq" id="WP_058278541.1">
    <property type="nucleotide sequence ID" value="NZ_CYPU01000055.1"/>
</dbReference>
<reference evidence="2 3" key="1">
    <citation type="submission" date="2015-09" db="EMBL/GenBank/DDBJ databases">
        <authorList>
            <consortium name="Swine Surveillance"/>
        </authorList>
    </citation>
    <scope>NUCLEOTIDE SEQUENCE [LARGE SCALE GENOMIC DNA]</scope>
    <source>
        <strain evidence="2 3">CECT 4292</strain>
    </source>
</reference>
<accession>A0A0P1EGR1</accession>
<organism evidence="2 3">
    <name type="scientific">Ruegeria atlantica</name>
    <dbReference type="NCBI Taxonomy" id="81569"/>
    <lineage>
        <taxon>Bacteria</taxon>
        <taxon>Pseudomonadati</taxon>
        <taxon>Pseudomonadota</taxon>
        <taxon>Alphaproteobacteria</taxon>
        <taxon>Rhodobacterales</taxon>
        <taxon>Roseobacteraceae</taxon>
        <taxon>Ruegeria</taxon>
    </lineage>
</organism>
<evidence type="ECO:0000256" key="1">
    <source>
        <dbReference type="SAM" id="Phobius"/>
    </source>
</evidence>
<keyword evidence="1" id="KW-0812">Transmembrane</keyword>
<evidence type="ECO:0000313" key="3">
    <source>
        <dbReference type="Proteomes" id="UP000050783"/>
    </source>
</evidence>
<dbReference type="AlphaFoldDB" id="A0A0P1EGR1"/>
<dbReference type="GeneID" id="55494432"/>
<proteinExistence type="predicted"/>
<dbReference type="EMBL" id="CYPU01000055">
    <property type="protein sequence ID" value="CUH49078.1"/>
    <property type="molecule type" value="Genomic_DNA"/>
</dbReference>
<keyword evidence="1" id="KW-0472">Membrane</keyword>
<evidence type="ECO:0000313" key="2">
    <source>
        <dbReference type="EMBL" id="CUH49078.1"/>
    </source>
</evidence>
<gene>
    <name evidence="2" type="ORF">RUA4292_03272</name>
</gene>